<gene>
    <name evidence="1" type="ORF">LEP1GSC104_4824</name>
</gene>
<comment type="caution">
    <text evidence="1">The sequence shown here is derived from an EMBL/GenBank/DDBJ whole genome shotgun (WGS) entry which is preliminary data.</text>
</comment>
<organism evidence="1 2">
    <name type="scientific">Leptospira interrogans str. UI 12621</name>
    <dbReference type="NCBI Taxonomy" id="1049937"/>
    <lineage>
        <taxon>Bacteria</taxon>
        <taxon>Pseudomonadati</taxon>
        <taxon>Spirochaetota</taxon>
        <taxon>Spirochaetia</taxon>
        <taxon>Leptospirales</taxon>
        <taxon>Leptospiraceae</taxon>
        <taxon>Leptospira</taxon>
    </lineage>
</organism>
<protein>
    <submittedName>
        <fullName evidence="1">Uncharacterized protein</fullName>
    </submittedName>
</protein>
<dbReference type="Proteomes" id="UP000006324">
    <property type="component" value="Unassembled WGS sequence"/>
</dbReference>
<reference evidence="1 2" key="1">
    <citation type="submission" date="2012-09" db="EMBL/GenBank/DDBJ databases">
        <authorList>
            <person name="Harkins D.M."/>
            <person name="Durkin A.S."/>
            <person name="Brinkac L.M."/>
            <person name="Selengut J.D."/>
            <person name="Sanka R."/>
            <person name="DePew J."/>
            <person name="Purushe J."/>
            <person name="Chanthongthip A."/>
            <person name="Lattana O."/>
            <person name="Phetsouvanh R."/>
            <person name="Newton P.N."/>
            <person name="Vinetz J.M."/>
            <person name="Sutton G.G."/>
            <person name="Nelson W.C."/>
            <person name="Fouts D.E."/>
        </authorList>
    </citation>
    <scope>NUCLEOTIDE SEQUENCE [LARGE SCALE GENOMIC DNA]</scope>
    <source>
        <strain evidence="1 2">UI 12621</strain>
    </source>
</reference>
<name>A0A0F6HBP0_LEPIR</name>
<evidence type="ECO:0000313" key="1">
    <source>
        <dbReference type="EMBL" id="EKO25711.1"/>
    </source>
</evidence>
<evidence type="ECO:0000313" key="2">
    <source>
        <dbReference type="Proteomes" id="UP000006324"/>
    </source>
</evidence>
<dbReference type="AlphaFoldDB" id="A0A0F6HBP0"/>
<dbReference type="EMBL" id="AHNQ02000022">
    <property type="protein sequence ID" value="EKO25711.1"/>
    <property type="molecule type" value="Genomic_DNA"/>
</dbReference>
<proteinExistence type="predicted"/>
<accession>A0A0F6HBP0</accession>
<sequence>MQIDSLNVGTTTIYKIKVYNNSICRISSAGTTTKLRFICKVM</sequence>